<protein>
    <submittedName>
        <fullName evidence="1">Uncharacterized protein</fullName>
    </submittedName>
</protein>
<dbReference type="PATRIC" id="fig|1481663.8.peg.115"/>
<accession>A0A0Q0PXS4</accession>
<gene>
    <name evidence="1" type="ORF">AAY55_00360</name>
</gene>
<proteinExistence type="predicted"/>
<reference evidence="1 2" key="1">
    <citation type="journal article" date="2015" name="Genome Biol. Evol.">
        <title>The Dynamics of Genetic Interactions between Vibrio metoecus and Vibrio cholerae, Two Close Relatives Co-Occurring in the Environment.</title>
        <authorList>
            <person name="Orata F.D."/>
            <person name="Kirchberger P.C."/>
            <person name="Meheust R."/>
            <person name="Barlow E.J."/>
            <person name="Tarr C.L."/>
            <person name="Boucher Y."/>
        </authorList>
    </citation>
    <scope>NUCLEOTIDE SEQUENCE [LARGE SCALE GENOMIC DNA]</scope>
    <source>
        <strain evidence="1 2">08-2459</strain>
    </source>
</reference>
<name>A0A0Q0PXS4_VIBMT</name>
<sequence length="190" mass="21401">MLKMTHKIISGIKAGLHVSIIRDGAWVLVVDTDGVEHRVRKKQLIECREHIVECDAATSYLTFDIQDDPLDDHSVTRELAEYDEVTQEIEQNPKSMSDAFQPRRTQYKTTDGCGDELQFFLKGFSPSDVAAIAEYLLGIPRGELLARYSHLNNGQIRMNSGNRIRSLINKGLLTISDVRAAVERLCIKGE</sequence>
<organism evidence="1 2">
    <name type="scientific">Vibrio metoecus</name>
    <dbReference type="NCBI Taxonomy" id="1481663"/>
    <lineage>
        <taxon>Bacteria</taxon>
        <taxon>Pseudomonadati</taxon>
        <taxon>Pseudomonadota</taxon>
        <taxon>Gammaproteobacteria</taxon>
        <taxon>Vibrionales</taxon>
        <taxon>Vibrionaceae</taxon>
        <taxon>Vibrio</taxon>
    </lineage>
</organism>
<dbReference type="EMBL" id="LCUF01000001">
    <property type="protein sequence ID" value="KQA24795.1"/>
    <property type="molecule type" value="Genomic_DNA"/>
</dbReference>
<evidence type="ECO:0000313" key="2">
    <source>
        <dbReference type="Proteomes" id="UP000053724"/>
    </source>
</evidence>
<dbReference type="AlphaFoldDB" id="A0A0Q0PXS4"/>
<dbReference type="Proteomes" id="UP000053724">
    <property type="component" value="Unassembled WGS sequence"/>
</dbReference>
<evidence type="ECO:0000313" key="1">
    <source>
        <dbReference type="EMBL" id="KQA24795.1"/>
    </source>
</evidence>
<comment type="caution">
    <text evidence="1">The sequence shown here is derived from an EMBL/GenBank/DDBJ whole genome shotgun (WGS) entry which is preliminary data.</text>
</comment>